<evidence type="ECO:0000313" key="1">
    <source>
        <dbReference type="EMBL" id="ANU10812.1"/>
    </source>
</evidence>
<keyword evidence="4" id="KW-1185">Reference proteome</keyword>
<dbReference type="Proteomes" id="UP000092661">
    <property type="component" value="Chromosome"/>
</dbReference>
<dbReference type="EMBL" id="AJYB01000088">
    <property type="protein sequence ID" value="EIM05121.1"/>
    <property type="molecule type" value="Genomic_DNA"/>
</dbReference>
<evidence type="ECO:0000313" key="3">
    <source>
        <dbReference type="Proteomes" id="UP000004725"/>
    </source>
</evidence>
<dbReference type="KEGG" id="pana:BBH88_11070"/>
<evidence type="ECO:0008006" key="5">
    <source>
        <dbReference type="Google" id="ProtNLM"/>
    </source>
</evidence>
<evidence type="ECO:0000313" key="4">
    <source>
        <dbReference type="Proteomes" id="UP000092661"/>
    </source>
</evidence>
<sequence>MLSEKLQEYLEEHSVTIGHEKDSFLVKDLIDKPALAKQMIQIQTQQMNQCTPIITGTIFGKRYSVLAMVFLDLYIKYGILLDLQPSNVGIVLRNSGGMRYTLGENAIPLSKNLSSVQERMKMKVFIKDHLLPLFSAISKETKSQESHMHSLVSHNFFQKSSALKESSPEQSCLIDETLSFLLSEYGVRQKNGELYRHEYRLYSSPDEPEKFYLRNHCCLSYLLHDGDKNRCCRTCPLLSEDQRQKG</sequence>
<dbReference type="eggNOG" id="COG4114">
    <property type="taxonomic scope" value="Bacteria"/>
</dbReference>
<reference evidence="4" key="2">
    <citation type="submission" date="2016-07" db="EMBL/GenBank/DDBJ databases">
        <authorList>
            <person name="See-Too W.S."/>
        </authorList>
    </citation>
    <scope>NUCLEOTIDE SEQUENCE [LARGE SCALE GENOMIC DNA]</scope>
    <source>
        <strain evidence="4">DSM 14505</strain>
    </source>
</reference>
<name>A0A1C7DHC5_9BACL</name>
<dbReference type="AlphaFoldDB" id="A0A1C7DHC5"/>
<accession>A0A1C7DHC5</accession>
<evidence type="ECO:0000313" key="2">
    <source>
        <dbReference type="EMBL" id="EIM05121.1"/>
    </source>
</evidence>
<dbReference type="OrthoDB" id="2819999at2"/>
<gene>
    <name evidence="2" type="ORF">A1A1_17620</name>
    <name evidence="1" type="ORF">BBH88_11070</name>
</gene>
<dbReference type="Proteomes" id="UP000004725">
    <property type="component" value="Unassembled WGS sequence"/>
</dbReference>
<reference evidence="1" key="3">
    <citation type="submission" date="2016-10" db="EMBL/GenBank/DDBJ databases">
        <authorList>
            <person name="See-Too W.S."/>
        </authorList>
    </citation>
    <scope>NUCLEOTIDE SEQUENCE</scope>
    <source>
        <strain evidence="1">DSM 14505</strain>
    </source>
</reference>
<proteinExistence type="predicted"/>
<organism evidence="2 3">
    <name type="scientific">Planococcus antarcticus DSM 14505</name>
    <dbReference type="NCBI Taxonomy" id="1185653"/>
    <lineage>
        <taxon>Bacteria</taxon>
        <taxon>Bacillati</taxon>
        <taxon>Bacillota</taxon>
        <taxon>Bacilli</taxon>
        <taxon>Bacillales</taxon>
        <taxon>Caryophanaceae</taxon>
        <taxon>Planococcus</taxon>
    </lineage>
</organism>
<dbReference type="RefSeq" id="WP_006831463.1">
    <property type="nucleotide sequence ID" value="NZ_AJYB01000088.1"/>
</dbReference>
<reference evidence="2 3" key="1">
    <citation type="journal article" date="2012" name="J. Bacteriol.">
        <title>Genome Sequence of the Antarctic Psychrophile Bacterium Planococcus antarcticus DSM 14505.</title>
        <authorList>
            <person name="Margolles A."/>
            <person name="Gueimonde M."/>
            <person name="Sanchez B."/>
        </authorList>
    </citation>
    <scope>NUCLEOTIDE SEQUENCE [LARGE SCALE GENOMIC DNA]</scope>
    <source>
        <strain evidence="2 3">DSM 14505</strain>
    </source>
</reference>
<dbReference type="EMBL" id="CP016534">
    <property type="protein sequence ID" value="ANU10812.1"/>
    <property type="molecule type" value="Genomic_DNA"/>
</dbReference>
<protein>
    <recommendedName>
        <fullName evidence="5">Aerobactin siderophore biosynthesis IucA/IucC-like C-terminal domain-containing protein</fullName>
    </recommendedName>
</protein>